<protein>
    <submittedName>
        <fullName evidence="1">Os01g0580966 protein</fullName>
    </submittedName>
</protein>
<dbReference type="AlphaFoldDB" id="A0A0P0V4I9"/>
<name>A0A0P0V4I9_ORYSJ</name>
<gene>
    <name evidence="1" type="ordered locus">Os01g0580966</name>
    <name evidence="1" type="ORF">OSNPB_010580966</name>
</gene>
<reference evidence="1 2" key="3">
    <citation type="journal article" date="2013" name="Rice">
        <title>Improvement of the Oryza sativa Nipponbare reference genome using next generation sequence and optical map data.</title>
        <authorList>
            <person name="Kawahara Y."/>
            <person name="de la Bastide M."/>
            <person name="Hamilton J.P."/>
            <person name="Kanamori H."/>
            <person name="McCombie W.R."/>
            <person name="Ouyang S."/>
            <person name="Schwartz D.C."/>
            <person name="Tanaka T."/>
            <person name="Wu J."/>
            <person name="Zhou S."/>
            <person name="Childs K.L."/>
            <person name="Davidson R.M."/>
            <person name="Lin H."/>
            <person name="Quesada-Ocampo L."/>
            <person name="Vaillancourt B."/>
            <person name="Sakai H."/>
            <person name="Lee S.S."/>
            <person name="Kim J."/>
            <person name="Numa H."/>
            <person name="Itoh T."/>
            <person name="Buell C.R."/>
            <person name="Matsumoto T."/>
        </authorList>
    </citation>
    <scope>NUCLEOTIDE SEQUENCE [LARGE SCALE GENOMIC DNA]</scope>
    <source>
        <strain evidence="2">cv. Nipponbare</strain>
    </source>
</reference>
<dbReference type="InParanoid" id="A0A0P0V4I9"/>
<keyword evidence="2" id="KW-1185">Reference proteome</keyword>
<dbReference type="Proteomes" id="UP000059680">
    <property type="component" value="Chromosome 1"/>
</dbReference>
<dbReference type="PaxDb" id="39947-A0A0P0V4I9"/>
<proteinExistence type="predicted"/>
<reference evidence="1 2" key="2">
    <citation type="journal article" date="2013" name="Plant Cell Physiol.">
        <title>Rice Annotation Project Database (RAP-DB): an integrative and interactive database for rice genomics.</title>
        <authorList>
            <person name="Sakai H."/>
            <person name="Lee S.S."/>
            <person name="Tanaka T."/>
            <person name="Numa H."/>
            <person name="Kim J."/>
            <person name="Kawahara Y."/>
            <person name="Wakimoto H."/>
            <person name="Yang C.C."/>
            <person name="Iwamoto M."/>
            <person name="Abe T."/>
            <person name="Yamada Y."/>
            <person name="Muto A."/>
            <person name="Inokuchi H."/>
            <person name="Ikemura T."/>
            <person name="Matsumoto T."/>
            <person name="Sasaki T."/>
            <person name="Itoh T."/>
        </authorList>
    </citation>
    <scope>NUCLEOTIDE SEQUENCE [LARGE SCALE GENOMIC DNA]</scope>
    <source>
        <strain evidence="2">cv. Nipponbare</strain>
    </source>
</reference>
<dbReference type="EMBL" id="AP014957">
    <property type="protein sequence ID" value="BAS72864.1"/>
    <property type="molecule type" value="Genomic_DNA"/>
</dbReference>
<sequence>MCVLAVVVITAMAVRYKGGGKGEEEGKVLESRFAGELSELARSFEVAVAFLFLALPSSCSLASSTTAIEHAARCAAARGDRAAIQLAVAPQGRLSGRA</sequence>
<evidence type="ECO:0000313" key="1">
    <source>
        <dbReference type="EMBL" id="BAS72864.1"/>
    </source>
</evidence>
<evidence type="ECO:0000313" key="2">
    <source>
        <dbReference type="Proteomes" id="UP000059680"/>
    </source>
</evidence>
<organism evidence="1 2">
    <name type="scientific">Oryza sativa subsp. japonica</name>
    <name type="common">Rice</name>
    <dbReference type="NCBI Taxonomy" id="39947"/>
    <lineage>
        <taxon>Eukaryota</taxon>
        <taxon>Viridiplantae</taxon>
        <taxon>Streptophyta</taxon>
        <taxon>Embryophyta</taxon>
        <taxon>Tracheophyta</taxon>
        <taxon>Spermatophyta</taxon>
        <taxon>Magnoliopsida</taxon>
        <taxon>Liliopsida</taxon>
        <taxon>Poales</taxon>
        <taxon>Poaceae</taxon>
        <taxon>BOP clade</taxon>
        <taxon>Oryzoideae</taxon>
        <taxon>Oryzeae</taxon>
        <taxon>Oryzinae</taxon>
        <taxon>Oryza</taxon>
        <taxon>Oryza sativa</taxon>
    </lineage>
</organism>
<reference evidence="2" key="1">
    <citation type="journal article" date="2005" name="Nature">
        <title>The map-based sequence of the rice genome.</title>
        <authorList>
            <consortium name="International rice genome sequencing project (IRGSP)"/>
            <person name="Matsumoto T."/>
            <person name="Wu J."/>
            <person name="Kanamori H."/>
            <person name="Katayose Y."/>
            <person name="Fujisawa M."/>
            <person name="Namiki N."/>
            <person name="Mizuno H."/>
            <person name="Yamamoto K."/>
            <person name="Antonio B.A."/>
            <person name="Baba T."/>
            <person name="Sakata K."/>
            <person name="Nagamura Y."/>
            <person name="Aoki H."/>
            <person name="Arikawa K."/>
            <person name="Arita K."/>
            <person name="Bito T."/>
            <person name="Chiden Y."/>
            <person name="Fujitsuka N."/>
            <person name="Fukunaka R."/>
            <person name="Hamada M."/>
            <person name="Harada C."/>
            <person name="Hayashi A."/>
            <person name="Hijishita S."/>
            <person name="Honda M."/>
            <person name="Hosokawa S."/>
            <person name="Ichikawa Y."/>
            <person name="Idonuma A."/>
            <person name="Iijima M."/>
            <person name="Ikeda M."/>
            <person name="Ikeno M."/>
            <person name="Ito K."/>
            <person name="Ito S."/>
            <person name="Ito T."/>
            <person name="Ito Y."/>
            <person name="Ito Y."/>
            <person name="Iwabuchi A."/>
            <person name="Kamiya K."/>
            <person name="Karasawa W."/>
            <person name="Kurita K."/>
            <person name="Katagiri S."/>
            <person name="Kikuta A."/>
            <person name="Kobayashi H."/>
            <person name="Kobayashi N."/>
            <person name="Machita K."/>
            <person name="Maehara T."/>
            <person name="Masukawa M."/>
            <person name="Mizubayashi T."/>
            <person name="Mukai Y."/>
            <person name="Nagasaki H."/>
            <person name="Nagata Y."/>
            <person name="Naito S."/>
            <person name="Nakashima M."/>
            <person name="Nakama Y."/>
            <person name="Nakamichi Y."/>
            <person name="Nakamura M."/>
            <person name="Meguro A."/>
            <person name="Negishi M."/>
            <person name="Ohta I."/>
            <person name="Ohta T."/>
            <person name="Okamoto M."/>
            <person name="Ono N."/>
            <person name="Saji S."/>
            <person name="Sakaguchi M."/>
            <person name="Sakai K."/>
            <person name="Shibata M."/>
            <person name="Shimokawa T."/>
            <person name="Song J."/>
            <person name="Takazaki Y."/>
            <person name="Terasawa K."/>
            <person name="Tsugane M."/>
            <person name="Tsuji K."/>
            <person name="Ueda S."/>
            <person name="Waki K."/>
            <person name="Yamagata H."/>
            <person name="Yamamoto M."/>
            <person name="Yamamoto S."/>
            <person name="Yamane H."/>
            <person name="Yoshiki S."/>
            <person name="Yoshihara R."/>
            <person name="Yukawa K."/>
            <person name="Zhong H."/>
            <person name="Yano M."/>
            <person name="Yuan Q."/>
            <person name="Ouyang S."/>
            <person name="Liu J."/>
            <person name="Jones K.M."/>
            <person name="Gansberger K."/>
            <person name="Moffat K."/>
            <person name="Hill J."/>
            <person name="Bera J."/>
            <person name="Fadrosh D."/>
            <person name="Jin S."/>
            <person name="Johri S."/>
            <person name="Kim M."/>
            <person name="Overton L."/>
            <person name="Reardon M."/>
            <person name="Tsitrin T."/>
            <person name="Vuong H."/>
            <person name="Weaver B."/>
            <person name="Ciecko A."/>
            <person name="Tallon L."/>
            <person name="Jackson J."/>
            <person name="Pai G."/>
            <person name="Aken S.V."/>
            <person name="Utterback T."/>
            <person name="Reidmuller S."/>
            <person name="Feldblyum T."/>
            <person name="Hsiao J."/>
            <person name="Zismann V."/>
            <person name="Iobst S."/>
            <person name="de Vazeille A.R."/>
            <person name="Buell C.R."/>
            <person name="Ying K."/>
            <person name="Li Y."/>
            <person name="Lu T."/>
            <person name="Huang Y."/>
            <person name="Zhao Q."/>
            <person name="Feng Q."/>
            <person name="Zhang L."/>
            <person name="Zhu J."/>
            <person name="Weng Q."/>
            <person name="Mu J."/>
            <person name="Lu Y."/>
            <person name="Fan D."/>
            <person name="Liu Y."/>
            <person name="Guan J."/>
            <person name="Zhang Y."/>
            <person name="Yu S."/>
            <person name="Liu X."/>
            <person name="Zhang Y."/>
            <person name="Hong G."/>
            <person name="Han B."/>
            <person name="Choisne N."/>
            <person name="Demange N."/>
            <person name="Orjeda G."/>
            <person name="Samain S."/>
            <person name="Cattolico L."/>
            <person name="Pelletier E."/>
            <person name="Couloux A."/>
            <person name="Segurens B."/>
            <person name="Wincker P."/>
            <person name="D'Hont A."/>
            <person name="Scarpelli C."/>
            <person name="Weissenbach J."/>
            <person name="Salanoubat M."/>
            <person name="Quetier F."/>
            <person name="Yu Y."/>
            <person name="Kim H.R."/>
            <person name="Rambo T."/>
            <person name="Currie J."/>
            <person name="Collura K."/>
            <person name="Luo M."/>
            <person name="Yang T."/>
            <person name="Ammiraju J.S.S."/>
            <person name="Engler F."/>
            <person name="Soderlund C."/>
            <person name="Wing R.A."/>
            <person name="Palmer L.E."/>
            <person name="de la Bastide M."/>
            <person name="Spiegel L."/>
            <person name="Nascimento L."/>
            <person name="Zutavern T."/>
            <person name="O'Shaughnessy A."/>
            <person name="Dike S."/>
            <person name="Dedhia N."/>
            <person name="Preston R."/>
            <person name="Balija V."/>
            <person name="McCombie W.R."/>
            <person name="Chow T."/>
            <person name="Chen H."/>
            <person name="Chung M."/>
            <person name="Chen C."/>
            <person name="Shaw J."/>
            <person name="Wu H."/>
            <person name="Hsiao K."/>
            <person name="Chao Y."/>
            <person name="Chu M."/>
            <person name="Cheng C."/>
            <person name="Hour A."/>
            <person name="Lee P."/>
            <person name="Lin S."/>
            <person name="Lin Y."/>
            <person name="Liou J."/>
            <person name="Liu S."/>
            <person name="Hsing Y."/>
            <person name="Raghuvanshi S."/>
            <person name="Mohanty A."/>
            <person name="Bharti A.K."/>
            <person name="Gaur A."/>
            <person name="Gupta V."/>
            <person name="Kumar D."/>
            <person name="Ravi V."/>
            <person name="Vij S."/>
            <person name="Kapur A."/>
            <person name="Khurana P."/>
            <person name="Khurana P."/>
            <person name="Khurana J.P."/>
            <person name="Tyagi A.K."/>
            <person name="Gaikwad K."/>
            <person name="Singh A."/>
            <person name="Dalal V."/>
            <person name="Srivastava S."/>
            <person name="Dixit A."/>
            <person name="Pal A.K."/>
            <person name="Ghazi I.A."/>
            <person name="Yadav M."/>
            <person name="Pandit A."/>
            <person name="Bhargava A."/>
            <person name="Sureshbabu K."/>
            <person name="Batra K."/>
            <person name="Sharma T.R."/>
            <person name="Mohapatra T."/>
            <person name="Singh N.K."/>
            <person name="Messing J."/>
            <person name="Nelson A.B."/>
            <person name="Fuks G."/>
            <person name="Kavchok S."/>
            <person name="Keizer G."/>
            <person name="Linton E."/>
            <person name="Llaca V."/>
            <person name="Song R."/>
            <person name="Tanyolac B."/>
            <person name="Young S."/>
            <person name="Ho-Il K."/>
            <person name="Hahn J.H."/>
            <person name="Sangsakoo G."/>
            <person name="Vanavichit A."/>
            <person name="de Mattos Luiz.A.T."/>
            <person name="Zimmer P.D."/>
            <person name="Malone G."/>
            <person name="Dellagostin O."/>
            <person name="de Oliveira A.C."/>
            <person name="Bevan M."/>
            <person name="Bancroft I."/>
            <person name="Minx P."/>
            <person name="Cordum H."/>
            <person name="Wilson R."/>
            <person name="Cheng Z."/>
            <person name="Jin W."/>
            <person name="Jiang J."/>
            <person name="Leong S.A."/>
            <person name="Iwama H."/>
            <person name="Gojobori T."/>
            <person name="Itoh T."/>
            <person name="Niimura Y."/>
            <person name="Fujii Y."/>
            <person name="Habara T."/>
            <person name="Sakai H."/>
            <person name="Sato Y."/>
            <person name="Wilson G."/>
            <person name="Kumar K."/>
            <person name="McCouch S."/>
            <person name="Juretic N."/>
            <person name="Hoen D."/>
            <person name="Wright S."/>
            <person name="Bruskiewich R."/>
            <person name="Bureau T."/>
            <person name="Miyao A."/>
            <person name="Hirochika H."/>
            <person name="Nishikawa T."/>
            <person name="Kadowaki K."/>
            <person name="Sugiura M."/>
            <person name="Burr B."/>
            <person name="Sasaki T."/>
        </authorList>
    </citation>
    <scope>NUCLEOTIDE SEQUENCE [LARGE SCALE GENOMIC DNA]</scope>
    <source>
        <strain evidence="2">cv. Nipponbare</strain>
    </source>
</reference>
<accession>A0A0P0V4I9</accession>